<protein>
    <submittedName>
        <fullName evidence="2">Lasso peptide biosynthesis B2 protein</fullName>
    </submittedName>
</protein>
<evidence type="ECO:0000259" key="1">
    <source>
        <dbReference type="Pfam" id="PF13471"/>
    </source>
</evidence>
<organism evidence="2 3">
    <name type="scientific">Petrachloros mirabilis ULC683</name>
    <dbReference type="NCBI Taxonomy" id="2781853"/>
    <lineage>
        <taxon>Bacteria</taxon>
        <taxon>Bacillati</taxon>
        <taxon>Cyanobacteriota</taxon>
        <taxon>Cyanophyceae</taxon>
        <taxon>Synechococcales</taxon>
        <taxon>Petrachlorosaceae</taxon>
        <taxon>Petrachloros</taxon>
        <taxon>Petrachloros mirabilis</taxon>
    </lineage>
</organism>
<evidence type="ECO:0000313" key="2">
    <source>
        <dbReference type="EMBL" id="NCJ08052.1"/>
    </source>
</evidence>
<dbReference type="EMBL" id="WVIC01000039">
    <property type="protein sequence ID" value="NCJ08052.1"/>
    <property type="molecule type" value="Genomic_DNA"/>
</dbReference>
<dbReference type="Pfam" id="PF13471">
    <property type="entry name" value="Transglut_core3"/>
    <property type="match status" value="1"/>
</dbReference>
<dbReference type="Proteomes" id="UP000607397">
    <property type="component" value="Unassembled WGS sequence"/>
</dbReference>
<name>A0A8K2A1F1_9CYAN</name>
<sequence length="130" mass="14482">MWLEAWLWLGLARSLILTVPFKHIAPHLGTHRAESSLSLSPEEAIVAREVSQAIWRAARNTPWKSNCLAQAIAAKRMLQRRGVSSTLYLGVNKDAAGELAAHAWVRCGEFWLTGGRGELHYTVVSTFTEE</sequence>
<keyword evidence="3" id="KW-1185">Reference proteome</keyword>
<reference evidence="2" key="1">
    <citation type="submission" date="2019-12" db="EMBL/GenBank/DDBJ databases">
        <title>High-Quality draft genome sequences of three cyanobacteria isolated from the limestone walls of the Old Cathedral of Coimbra.</title>
        <authorList>
            <person name="Tiago I."/>
            <person name="Soares F."/>
            <person name="Portugal A."/>
        </authorList>
    </citation>
    <scope>NUCLEOTIDE SEQUENCE [LARGE SCALE GENOMIC DNA]</scope>
    <source>
        <strain evidence="2">C</strain>
    </source>
</reference>
<feature type="domain" description="Microcin J25-processing protein McjB C-terminal" evidence="1">
    <location>
        <begin position="16"/>
        <end position="125"/>
    </location>
</feature>
<dbReference type="InterPro" id="IPR032708">
    <property type="entry name" value="McjB_C"/>
</dbReference>
<proteinExistence type="predicted"/>
<dbReference type="RefSeq" id="WP_161826529.1">
    <property type="nucleotide sequence ID" value="NZ_WVIC01000039.1"/>
</dbReference>
<accession>A0A8K2A1F1</accession>
<dbReference type="NCBIfam" id="NF033537">
    <property type="entry name" value="lasso_biosyn_B2"/>
    <property type="match status" value="1"/>
</dbReference>
<gene>
    <name evidence="2" type="ORF">GS597_16360</name>
</gene>
<evidence type="ECO:0000313" key="3">
    <source>
        <dbReference type="Proteomes" id="UP000607397"/>
    </source>
</evidence>
<dbReference type="InterPro" id="IPR053521">
    <property type="entry name" value="McjB-like"/>
</dbReference>
<comment type="caution">
    <text evidence="2">The sequence shown here is derived from an EMBL/GenBank/DDBJ whole genome shotgun (WGS) entry which is preliminary data.</text>
</comment>
<dbReference type="AlphaFoldDB" id="A0A8K2A1F1"/>